<comment type="caution">
    <text evidence="7">The sequence shown here is derived from an EMBL/GenBank/DDBJ whole genome shotgun (WGS) entry which is preliminary data.</text>
</comment>
<reference evidence="7" key="1">
    <citation type="journal article" date="2023" name="Nat. Commun.">
        <title>Diploid and tetraploid genomes of Acorus and the evolution of monocots.</title>
        <authorList>
            <person name="Ma L."/>
            <person name="Liu K.W."/>
            <person name="Li Z."/>
            <person name="Hsiao Y.Y."/>
            <person name="Qi Y."/>
            <person name="Fu T."/>
            <person name="Tang G.D."/>
            <person name="Zhang D."/>
            <person name="Sun W.H."/>
            <person name="Liu D.K."/>
            <person name="Li Y."/>
            <person name="Chen G.Z."/>
            <person name="Liu X.D."/>
            <person name="Liao X.Y."/>
            <person name="Jiang Y.T."/>
            <person name="Yu X."/>
            <person name="Hao Y."/>
            <person name="Huang J."/>
            <person name="Zhao X.W."/>
            <person name="Ke S."/>
            <person name="Chen Y.Y."/>
            <person name="Wu W.L."/>
            <person name="Hsu J.L."/>
            <person name="Lin Y.F."/>
            <person name="Huang M.D."/>
            <person name="Li C.Y."/>
            <person name="Huang L."/>
            <person name="Wang Z.W."/>
            <person name="Zhao X."/>
            <person name="Zhong W.Y."/>
            <person name="Peng D.H."/>
            <person name="Ahmad S."/>
            <person name="Lan S."/>
            <person name="Zhang J.S."/>
            <person name="Tsai W.C."/>
            <person name="Van de Peer Y."/>
            <person name="Liu Z.J."/>
        </authorList>
    </citation>
    <scope>NUCLEOTIDE SEQUENCE</scope>
    <source>
        <strain evidence="7">CP</strain>
    </source>
</reference>
<dbReference type="InterPro" id="IPR011333">
    <property type="entry name" value="SKP1/BTB/POZ_sf"/>
</dbReference>
<dbReference type="Gene3D" id="3.30.710.10">
    <property type="entry name" value="Potassium Channel Kv1.1, Chain A"/>
    <property type="match status" value="1"/>
</dbReference>
<keyword evidence="8" id="KW-1185">Reference proteome</keyword>
<evidence type="ECO:0000313" key="8">
    <source>
        <dbReference type="Proteomes" id="UP001180020"/>
    </source>
</evidence>
<dbReference type="InterPro" id="IPR027356">
    <property type="entry name" value="NPH3_dom"/>
</dbReference>
<dbReference type="SUPFAM" id="SSF54695">
    <property type="entry name" value="POZ domain"/>
    <property type="match status" value="1"/>
</dbReference>
<accession>A0AAV9EUK0</accession>
<comment type="pathway">
    <text evidence="1">Protein modification; protein ubiquitination.</text>
</comment>
<evidence type="ECO:0000256" key="2">
    <source>
        <dbReference type="ARBA" id="ARBA00022786"/>
    </source>
</evidence>
<dbReference type="InterPro" id="IPR000210">
    <property type="entry name" value="BTB/POZ_dom"/>
</dbReference>
<evidence type="ECO:0000256" key="4">
    <source>
        <dbReference type="SAM" id="MobiDB-lite"/>
    </source>
</evidence>
<feature type="domain" description="NPH3" evidence="6">
    <location>
        <begin position="292"/>
        <end position="344"/>
    </location>
</feature>
<name>A0AAV9EUK0_ACOCL</name>
<proteinExistence type="inferred from homology"/>
<dbReference type="Pfam" id="PF03000">
    <property type="entry name" value="NPH3"/>
    <property type="match status" value="1"/>
</dbReference>
<reference evidence="7" key="2">
    <citation type="submission" date="2023-06" db="EMBL/GenBank/DDBJ databases">
        <authorList>
            <person name="Ma L."/>
            <person name="Liu K.-W."/>
            <person name="Li Z."/>
            <person name="Hsiao Y.-Y."/>
            <person name="Qi Y."/>
            <person name="Fu T."/>
            <person name="Tang G."/>
            <person name="Zhang D."/>
            <person name="Sun W.-H."/>
            <person name="Liu D.-K."/>
            <person name="Li Y."/>
            <person name="Chen G.-Z."/>
            <person name="Liu X.-D."/>
            <person name="Liao X.-Y."/>
            <person name="Jiang Y.-T."/>
            <person name="Yu X."/>
            <person name="Hao Y."/>
            <person name="Huang J."/>
            <person name="Zhao X.-W."/>
            <person name="Ke S."/>
            <person name="Chen Y.-Y."/>
            <person name="Wu W.-L."/>
            <person name="Hsu J.-L."/>
            <person name="Lin Y.-F."/>
            <person name="Huang M.-D."/>
            <person name="Li C.-Y."/>
            <person name="Huang L."/>
            <person name="Wang Z.-W."/>
            <person name="Zhao X."/>
            <person name="Zhong W.-Y."/>
            <person name="Peng D.-H."/>
            <person name="Ahmad S."/>
            <person name="Lan S."/>
            <person name="Zhang J.-S."/>
            <person name="Tsai W.-C."/>
            <person name="Van De Peer Y."/>
            <person name="Liu Z.-J."/>
        </authorList>
    </citation>
    <scope>NUCLEOTIDE SEQUENCE</scope>
    <source>
        <strain evidence="7">CP</strain>
        <tissue evidence="7">Leaves</tissue>
    </source>
</reference>
<feature type="region of interest" description="Disordered" evidence="4">
    <location>
        <begin position="1"/>
        <end position="20"/>
    </location>
</feature>
<keyword evidence="2" id="KW-0833">Ubl conjugation pathway</keyword>
<dbReference type="Proteomes" id="UP001180020">
    <property type="component" value="Unassembled WGS sequence"/>
</dbReference>
<comment type="similarity">
    <text evidence="3">Belongs to the NPH3 family.</text>
</comment>
<dbReference type="PROSITE" id="PS51649">
    <property type="entry name" value="NPH3"/>
    <property type="match status" value="2"/>
</dbReference>
<dbReference type="PANTHER" id="PTHR32370">
    <property type="entry name" value="OS12G0117600 PROTEIN"/>
    <property type="match status" value="1"/>
</dbReference>
<dbReference type="InterPro" id="IPR043454">
    <property type="entry name" value="NPH3/RPT2-like"/>
</dbReference>
<dbReference type="Pfam" id="PF00651">
    <property type="entry name" value="BTB"/>
    <property type="match status" value="1"/>
</dbReference>
<evidence type="ECO:0000259" key="5">
    <source>
        <dbReference type="PROSITE" id="PS50097"/>
    </source>
</evidence>
<organism evidence="7 8">
    <name type="scientific">Acorus calamus</name>
    <name type="common">Sweet flag</name>
    <dbReference type="NCBI Taxonomy" id="4465"/>
    <lineage>
        <taxon>Eukaryota</taxon>
        <taxon>Viridiplantae</taxon>
        <taxon>Streptophyta</taxon>
        <taxon>Embryophyta</taxon>
        <taxon>Tracheophyta</taxon>
        <taxon>Spermatophyta</taxon>
        <taxon>Magnoliopsida</taxon>
        <taxon>Liliopsida</taxon>
        <taxon>Acoraceae</taxon>
        <taxon>Acorus</taxon>
    </lineage>
</organism>
<evidence type="ECO:0000313" key="7">
    <source>
        <dbReference type="EMBL" id="KAK1317413.1"/>
    </source>
</evidence>
<feature type="domain" description="BTB" evidence="5">
    <location>
        <begin position="45"/>
        <end position="113"/>
    </location>
</feature>
<dbReference type="PROSITE" id="PS50097">
    <property type="entry name" value="BTB"/>
    <property type="match status" value="1"/>
</dbReference>
<gene>
    <name evidence="7" type="ORF">QJS10_CPA05g01287</name>
</gene>
<evidence type="ECO:0000256" key="1">
    <source>
        <dbReference type="ARBA" id="ARBA00004906"/>
    </source>
</evidence>
<evidence type="ECO:0000259" key="6">
    <source>
        <dbReference type="PROSITE" id="PS51649"/>
    </source>
</evidence>
<feature type="region of interest" description="Disordered" evidence="4">
    <location>
        <begin position="400"/>
        <end position="453"/>
    </location>
</feature>
<feature type="domain" description="NPH3" evidence="6">
    <location>
        <begin position="210"/>
        <end position="291"/>
    </location>
</feature>
<evidence type="ECO:0000256" key="3">
    <source>
        <dbReference type="PROSITE-ProRule" id="PRU00982"/>
    </source>
</evidence>
<sequence length="453" mass="50240">MGGLDIVTPHPPTPPTITMSSKKQYHLSSAMKRTSEWISSQEIPSDITVQAGGTAFSIHKLPLVSKCGYIRKLVSKSNQPDLSFIDIPDIPGGAGSFELVVKFCYGMNIEIDPINVAALRCAAQYLDMTEDYSPNNLISHVEAYIDQVVLLSLSSAVTVLRCLESLQPVAEEVKLVSRCIEAVACIACTECDVGSFEGAESGLDAKPVVDWWAEDLTVLRIDMFQRVLIAMNGKGLRSYALGPLLMLYAQKSLRGLDIFGKGKKKMDPKLEHEKRVILETIVSLLPRERDAMSAHPDLTEVERKKVCTLMDCQKLSREACAHAAQNDRLPVQTVVQVMYYEQQRLRNTMNGGLIGGESPAPSHKSTTPATNTQADEILKLRRENQDLKMEVVRMRMQMKELEKPSARIPSSQKPPLPKKSFIKTVSNKLGRLYPTTSTSGKTRPSKDRRHSIS</sequence>
<dbReference type="SMART" id="SM00225">
    <property type="entry name" value="BTB"/>
    <property type="match status" value="1"/>
</dbReference>
<dbReference type="EMBL" id="JAUJYO010000005">
    <property type="protein sequence ID" value="KAK1317413.1"/>
    <property type="molecule type" value="Genomic_DNA"/>
</dbReference>
<protein>
    <submittedName>
        <fullName evidence="7">BTB/POZ domain-containing protein</fullName>
    </submittedName>
</protein>
<dbReference type="AlphaFoldDB" id="A0AAV9EUK0"/>